<evidence type="ECO:0000256" key="2">
    <source>
        <dbReference type="ARBA" id="ARBA00010790"/>
    </source>
</evidence>
<protein>
    <recommendedName>
        <fullName evidence="5">Glucose-methanol-choline oxidoreductase N-terminal domain-containing protein</fullName>
    </recommendedName>
</protein>
<gene>
    <name evidence="6" type="ORF">LTR09_012755</name>
</gene>
<comment type="similarity">
    <text evidence="2">Belongs to the GMC oxidoreductase family.</text>
</comment>
<proteinExistence type="inferred from homology"/>
<feature type="domain" description="Glucose-methanol-choline oxidoreductase N-terminal" evidence="5">
    <location>
        <begin position="3"/>
        <end position="86"/>
    </location>
</feature>
<keyword evidence="7" id="KW-1185">Reference proteome</keyword>
<evidence type="ECO:0000256" key="4">
    <source>
        <dbReference type="ARBA" id="ARBA00022827"/>
    </source>
</evidence>
<dbReference type="EMBL" id="JAWDJX010000168">
    <property type="protein sequence ID" value="KAK3045695.1"/>
    <property type="molecule type" value="Genomic_DNA"/>
</dbReference>
<dbReference type="GO" id="GO:0050660">
    <property type="term" value="F:flavin adenine dinucleotide binding"/>
    <property type="evidence" value="ECO:0007669"/>
    <property type="project" value="InterPro"/>
</dbReference>
<dbReference type="InterPro" id="IPR012132">
    <property type="entry name" value="GMC_OxRdtase"/>
</dbReference>
<dbReference type="SUPFAM" id="SSF51905">
    <property type="entry name" value="FAD/NAD(P)-binding domain"/>
    <property type="match status" value="1"/>
</dbReference>
<evidence type="ECO:0000256" key="1">
    <source>
        <dbReference type="ARBA" id="ARBA00001974"/>
    </source>
</evidence>
<name>A0AAJ0D4U1_9PEZI</name>
<comment type="caution">
    <text evidence="6">The sequence shown here is derived from an EMBL/GenBank/DDBJ whole genome shotgun (WGS) entry which is preliminary data.</text>
</comment>
<accession>A0AAJ0D4U1</accession>
<dbReference type="Gene3D" id="3.50.50.60">
    <property type="entry name" value="FAD/NAD(P)-binding domain"/>
    <property type="match status" value="1"/>
</dbReference>
<evidence type="ECO:0000259" key="5">
    <source>
        <dbReference type="Pfam" id="PF00732"/>
    </source>
</evidence>
<dbReference type="AlphaFoldDB" id="A0AAJ0D4U1"/>
<dbReference type="Proteomes" id="UP001271007">
    <property type="component" value="Unassembled WGS sequence"/>
</dbReference>
<dbReference type="Gene3D" id="3.30.560.10">
    <property type="entry name" value="Glucose Oxidase, domain 3"/>
    <property type="match status" value="1"/>
</dbReference>
<dbReference type="InterPro" id="IPR000172">
    <property type="entry name" value="GMC_OxRdtase_N"/>
</dbReference>
<dbReference type="InterPro" id="IPR036188">
    <property type="entry name" value="FAD/NAD-bd_sf"/>
</dbReference>
<dbReference type="Pfam" id="PF00732">
    <property type="entry name" value="GMC_oxred_N"/>
    <property type="match status" value="1"/>
</dbReference>
<evidence type="ECO:0000313" key="7">
    <source>
        <dbReference type="Proteomes" id="UP001271007"/>
    </source>
</evidence>
<evidence type="ECO:0000313" key="6">
    <source>
        <dbReference type="EMBL" id="KAK3045695.1"/>
    </source>
</evidence>
<comment type="cofactor">
    <cofactor evidence="1">
        <name>FAD</name>
        <dbReference type="ChEBI" id="CHEBI:57692"/>
    </cofactor>
</comment>
<keyword evidence="3" id="KW-0285">Flavoprotein</keyword>
<dbReference type="PANTHER" id="PTHR11552:SF147">
    <property type="entry name" value="CHOLINE DEHYDROGENASE, MITOCHONDRIAL"/>
    <property type="match status" value="1"/>
</dbReference>
<dbReference type="PANTHER" id="PTHR11552">
    <property type="entry name" value="GLUCOSE-METHANOL-CHOLINE GMC OXIDOREDUCTASE"/>
    <property type="match status" value="1"/>
</dbReference>
<evidence type="ECO:0000256" key="3">
    <source>
        <dbReference type="ARBA" id="ARBA00022630"/>
    </source>
</evidence>
<dbReference type="GO" id="GO:0016614">
    <property type="term" value="F:oxidoreductase activity, acting on CH-OH group of donors"/>
    <property type="evidence" value="ECO:0007669"/>
    <property type="project" value="InterPro"/>
</dbReference>
<keyword evidence="4" id="KW-0274">FAD</keyword>
<reference evidence="6" key="1">
    <citation type="submission" date="2023-04" db="EMBL/GenBank/DDBJ databases">
        <title>Black Yeasts Isolated from many extreme environments.</title>
        <authorList>
            <person name="Coleine C."/>
            <person name="Stajich J.E."/>
            <person name="Selbmann L."/>
        </authorList>
    </citation>
    <scope>NUCLEOTIDE SEQUENCE</scope>
    <source>
        <strain evidence="6">CCFEE 5312</strain>
    </source>
</reference>
<organism evidence="6 7">
    <name type="scientific">Extremus antarcticus</name>
    <dbReference type="NCBI Taxonomy" id="702011"/>
    <lineage>
        <taxon>Eukaryota</taxon>
        <taxon>Fungi</taxon>
        <taxon>Dikarya</taxon>
        <taxon>Ascomycota</taxon>
        <taxon>Pezizomycotina</taxon>
        <taxon>Dothideomycetes</taxon>
        <taxon>Dothideomycetidae</taxon>
        <taxon>Mycosphaerellales</taxon>
        <taxon>Extremaceae</taxon>
        <taxon>Extremus</taxon>
    </lineage>
</organism>
<sequence length="136" mass="14575">MSMVQQVLLEKRTNGLTATGVIYSDMSTGSTLNVTASKEVILSAGVFQTPQLLMLSGIGPQDTLATFGIEPYLINENIGRNMQDHLYFSVIARSQPDASALDLYNNVGLLQDAEAQYASNASGPLTTPIGPTYGFR</sequence>